<feature type="non-terminal residue" evidence="5">
    <location>
        <position position="1093"/>
    </location>
</feature>
<comment type="similarity">
    <text evidence="1">Belongs to the RPAP1 family.</text>
</comment>
<evidence type="ECO:0000259" key="3">
    <source>
        <dbReference type="Pfam" id="PF08620"/>
    </source>
</evidence>
<feature type="region of interest" description="Disordered" evidence="2">
    <location>
        <begin position="39"/>
        <end position="64"/>
    </location>
</feature>
<feature type="domain" description="RPAP1 N-terminal" evidence="4">
    <location>
        <begin position="319"/>
        <end position="361"/>
    </location>
</feature>
<dbReference type="Proteomes" id="UP001212841">
    <property type="component" value="Unassembled WGS sequence"/>
</dbReference>
<keyword evidence="6" id="KW-1185">Reference proteome</keyword>
<dbReference type="PANTHER" id="PTHR21483">
    <property type="entry name" value="RNA POLYMERASE II-ASSOCIATED PROTEIN 1"/>
    <property type="match status" value="1"/>
</dbReference>
<feature type="domain" description="RPAP1 C-terminal" evidence="3">
    <location>
        <begin position="446"/>
        <end position="510"/>
    </location>
</feature>
<comment type="caution">
    <text evidence="5">The sequence shown here is derived from an EMBL/GenBank/DDBJ whole genome shotgun (WGS) entry which is preliminary data.</text>
</comment>
<evidence type="ECO:0000313" key="5">
    <source>
        <dbReference type="EMBL" id="KAJ3034472.1"/>
    </source>
</evidence>
<feature type="compositionally biased region" description="Pro residues" evidence="2">
    <location>
        <begin position="188"/>
        <end position="198"/>
    </location>
</feature>
<sequence>MEATARVHVKLARYNPTAADSDDEESLLAQQREFLAKREQAAATVMRHTETKNKSPANPPPLAKPVQNISSSLTARPVQSAADETFPSPAVNEHLPNPISSPFMPTDMGDLALSSQDFFDMDLHPIRETQSDLPSGTAATVRRTAPPPVIAKASTIRGTPIARPSKPAISAQAASNANLATYSNNTPRSPPAAAPPAPTKKKRSLFAERRAQVAAAQNQHSSSVEGGEDSTPSPRYPPRHIESADALFGNVLANVVEKDPSVPDTPIKRHIPAGGFPEILHRTDRVKPQEDLPPRKSGVSVNDVRSVFKDAPADEDPAIHQDNVRKIEGMSAEEMEEAQAEILSRLDPAIVDMLIKRAAEKYGGGEKKDSRVKEPFSKTATVVDEKPAINPTKVRFTEAPPILPQRKPLPAQAWIPNDKLEPDKLEWMDESDWSSSSQTTASKSTLRFDFKGSILEPNQDIPTHLGLHHHGDDPDLAGYTLDELLHLSRSTVPNQRVISLRTLAIVVERAYKLGYGVERSREIFDQLRQKNLLLNVRVAMDQSHGTVVTSALEVLVAYLCGGVECEEELLWDRITLGRLGYRSFAISVESVGWFGARALGTKYEKPEIENNGTLGSAIGLMKYDGIDGLVSTNVLTRCRYLLEWEELSLDAHQNVLAFLIRVCRHSRASAASVAECEGLVDAVRARFIRTSWPPVAASRNDSKIASSDAVKLMRLLSQSGLDVAESLLKYAVVEDVMRFVAVERRFVGEAYRSLADDLMGEVWGLLGVLFSYGLCGRVFDEYRQLLMASARALFGEGQGGGEEEISLRNRVLFLRMMRGVVRSFGHLLDLGGIDDAVEPIFDVVWSYWERADSTKDEPTLAAYRNAETSAIIDLLAAYFGQFQQRNDATFSRPNALVDKLLHSYSSIWSQCAEDARAVIARTTAIGYDKSTTNPHTCLLHKKKFVLASILVDLSAVCDKWSSLIDFLFMVAALDTNQSERIIAALTADSFIHPLEAFVNAASGLVSPDDHVRVFLQGKPRLLYAWAFGVHSRLSGSTPTLSLAAKLVSTSVVAIADSVPGDEYLVAKLLNAIVLHDRYQSVLAVVLSQSEEDL</sequence>
<accession>A0AAD5WXE0</accession>
<dbReference type="Pfam" id="PF08621">
    <property type="entry name" value="RPAP1_N"/>
    <property type="match status" value="1"/>
</dbReference>
<dbReference type="AlphaFoldDB" id="A0AAD5WXE0"/>
<protein>
    <submittedName>
        <fullName evidence="5">RNA polymerase II associated protein 1</fullName>
    </submittedName>
</protein>
<name>A0AAD5WXE0_9FUNG</name>
<dbReference type="InterPro" id="IPR013929">
    <property type="entry name" value="RPAP1_C"/>
</dbReference>
<reference evidence="5" key="1">
    <citation type="submission" date="2020-05" db="EMBL/GenBank/DDBJ databases">
        <title>Phylogenomic resolution of chytrid fungi.</title>
        <authorList>
            <person name="Stajich J.E."/>
            <person name="Amses K."/>
            <person name="Simmons R."/>
            <person name="Seto K."/>
            <person name="Myers J."/>
            <person name="Bonds A."/>
            <person name="Quandt C.A."/>
            <person name="Barry K."/>
            <person name="Liu P."/>
            <person name="Grigoriev I."/>
            <person name="Longcore J.E."/>
            <person name="James T.Y."/>
        </authorList>
    </citation>
    <scope>NUCLEOTIDE SEQUENCE</scope>
    <source>
        <strain evidence="5">JEL0318</strain>
    </source>
</reference>
<proteinExistence type="inferred from homology"/>
<evidence type="ECO:0000313" key="6">
    <source>
        <dbReference type="Proteomes" id="UP001212841"/>
    </source>
</evidence>
<dbReference type="PANTHER" id="PTHR21483:SF18">
    <property type="entry name" value="RNA POLYMERASE II-ASSOCIATED PROTEIN 1"/>
    <property type="match status" value="1"/>
</dbReference>
<feature type="compositionally biased region" description="Polar residues" evidence="2">
    <location>
        <begin position="172"/>
        <end position="187"/>
    </location>
</feature>
<gene>
    <name evidence="5" type="primary">RPAP1</name>
    <name evidence="5" type="ORF">HK097_004497</name>
</gene>
<dbReference type="InterPro" id="IPR039913">
    <property type="entry name" value="RPAP1/Rba50"/>
</dbReference>
<evidence type="ECO:0000259" key="4">
    <source>
        <dbReference type="Pfam" id="PF08621"/>
    </source>
</evidence>
<organism evidence="5 6">
    <name type="scientific">Rhizophlyctis rosea</name>
    <dbReference type="NCBI Taxonomy" id="64517"/>
    <lineage>
        <taxon>Eukaryota</taxon>
        <taxon>Fungi</taxon>
        <taxon>Fungi incertae sedis</taxon>
        <taxon>Chytridiomycota</taxon>
        <taxon>Chytridiomycota incertae sedis</taxon>
        <taxon>Chytridiomycetes</taxon>
        <taxon>Rhizophlyctidales</taxon>
        <taxon>Rhizophlyctidaceae</taxon>
        <taxon>Rhizophlyctis</taxon>
    </lineage>
</organism>
<dbReference type="InterPro" id="IPR013930">
    <property type="entry name" value="RPAP1_N"/>
</dbReference>
<dbReference type="EMBL" id="JADGJD010002155">
    <property type="protein sequence ID" value="KAJ3034472.1"/>
    <property type="molecule type" value="Genomic_DNA"/>
</dbReference>
<dbReference type="Pfam" id="PF08620">
    <property type="entry name" value="RPAP1_C"/>
    <property type="match status" value="1"/>
</dbReference>
<feature type="region of interest" description="Disordered" evidence="2">
    <location>
        <begin position="128"/>
        <end position="240"/>
    </location>
</feature>
<evidence type="ECO:0000256" key="2">
    <source>
        <dbReference type="SAM" id="MobiDB-lite"/>
    </source>
</evidence>
<dbReference type="GO" id="GO:0006366">
    <property type="term" value="P:transcription by RNA polymerase II"/>
    <property type="evidence" value="ECO:0007669"/>
    <property type="project" value="InterPro"/>
</dbReference>
<evidence type="ECO:0000256" key="1">
    <source>
        <dbReference type="ARBA" id="ARBA00009953"/>
    </source>
</evidence>
<feature type="compositionally biased region" description="Polar residues" evidence="2">
    <location>
        <begin position="215"/>
        <end position="224"/>
    </location>
</feature>